<dbReference type="RefSeq" id="WP_200312868.1">
    <property type="nucleotide sequence ID" value="NZ_JAENIM010000047.1"/>
</dbReference>
<proteinExistence type="predicted"/>
<accession>A0A8J7MHD7</accession>
<keyword evidence="1" id="KW-0812">Transmembrane</keyword>
<evidence type="ECO:0000313" key="3">
    <source>
        <dbReference type="Proteomes" id="UP000624703"/>
    </source>
</evidence>
<comment type="caution">
    <text evidence="2">The sequence shown here is derived from an EMBL/GenBank/DDBJ whole genome shotgun (WGS) entry which is preliminary data.</text>
</comment>
<reference evidence="2" key="1">
    <citation type="submission" date="2021-01" db="EMBL/GenBank/DDBJ databases">
        <title>Modified the classification status of verrucomicrobia.</title>
        <authorList>
            <person name="Feng X."/>
        </authorList>
    </citation>
    <scope>NUCLEOTIDE SEQUENCE</scope>
    <source>
        <strain evidence="2">_KCTC 22039</strain>
    </source>
</reference>
<protein>
    <submittedName>
        <fullName evidence="2">Uncharacterized protein</fullName>
    </submittedName>
</protein>
<evidence type="ECO:0000256" key="1">
    <source>
        <dbReference type="SAM" id="Phobius"/>
    </source>
</evidence>
<dbReference type="EMBL" id="JAENIM010000047">
    <property type="protein sequence ID" value="MBK1792863.1"/>
    <property type="molecule type" value="Genomic_DNA"/>
</dbReference>
<organism evidence="2 3">
    <name type="scientific">Persicirhabdus sediminis</name>
    <dbReference type="NCBI Taxonomy" id="454144"/>
    <lineage>
        <taxon>Bacteria</taxon>
        <taxon>Pseudomonadati</taxon>
        <taxon>Verrucomicrobiota</taxon>
        <taxon>Verrucomicrobiia</taxon>
        <taxon>Verrucomicrobiales</taxon>
        <taxon>Verrucomicrobiaceae</taxon>
        <taxon>Persicirhabdus</taxon>
    </lineage>
</organism>
<keyword evidence="3" id="KW-1185">Reference proteome</keyword>
<feature type="transmembrane region" description="Helical" evidence="1">
    <location>
        <begin position="84"/>
        <end position="102"/>
    </location>
</feature>
<keyword evidence="1" id="KW-1133">Transmembrane helix</keyword>
<feature type="transmembrane region" description="Helical" evidence="1">
    <location>
        <begin position="122"/>
        <end position="140"/>
    </location>
</feature>
<name>A0A8J7MHD7_9BACT</name>
<dbReference type="Proteomes" id="UP000624703">
    <property type="component" value="Unassembled WGS sequence"/>
</dbReference>
<keyword evidence="1" id="KW-0472">Membrane</keyword>
<evidence type="ECO:0000313" key="2">
    <source>
        <dbReference type="EMBL" id="MBK1792863.1"/>
    </source>
</evidence>
<dbReference type="AlphaFoldDB" id="A0A8J7MHD7"/>
<gene>
    <name evidence="2" type="ORF">JIN82_16985</name>
</gene>
<sequence length="160" mass="18391">MSSVRELPLIVPNRHFKKIRRNMRITAVVSPILEALAGITFLAGYDIFIPLVLFCISQLLNKAFLLDIDSVENKTELAGKFAKFQQLCIMLPVFLIIIWLYIETKALAVIDYLAELRTDGQFFHWMPILAVIIYFIGESLTQLKSESQLDDMYLYQSLAE</sequence>